<keyword evidence="3" id="KW-1185">Reference proteome</keyword>
<dbReference type="PANTHER" id="PTHR33052">
    <property type="entry name" value="DUF4228 DOMAIN PROTEIN-RELATED"/>
    <property type="match status" value="1"/>
</dbReference>
<evidence type="ECO:0000256" key="1">
    <source>
        <dbReference type="SAM" id="MobiDB-lite"/>
    </source>
</evidence>
<dbReference type="InterPro" id="IPR025322">
    <property type="entry name" value="PADRE_dom"/>
</dbReference>
<dbReference type="Proteomes" id="UP001161247">
    <property type="component" value="Chromosome 3"/>
</dbReference>
<proteinExistence type="predicted"/>
<evidence type="ECO:0000313" key="3">
    <source>
        <dbReference type="Proteomes" id="UP001161247"/>
    </source>
</evidence>
<reference evidence="2" key="1">
    <citation type="submission" date="2023-03" db="EMBL/GenBank/DDBJ databases">
        <authorList>
            <person name="Julca I."/>
        </authorList>
    </citation>
    <scope>NUCLEOTIDE SEQUENCE</scope>
</reference>
<name>A0AAV1CWN8_OLDCO</name>
<feature type="compositionally biased region" description="Low complexity" evidence="1">
    <location>
        <begin position="111"/>
        <end position="126"/>
    </location>
</feature>
<organism evidence="2 3">
    <name type="scientific">Oldenlandia corymbosa var. corymbosa</name>
    <dbReference type="NCBI Taxonomy" id="529605"/>
    <lineage>
        <taxon>Eukaryota</taxon>
        <taxon>Viridiplantae</taxon>
        <taxon>Streptophyta</taxon>
        <taxon>Embryophyta</taxon>
        <taxon>Tracheophyta</taxon>
        <taxon>Spermatophyta</taxon>
        <taxon>Magnoliopsida</taxon>
        <taxon>eudicotyledons</taxon>
        <taxon>Gunneridae</taxon>
        <taxon>Pentapetalae</taxon>
        <taxon>asterids</taxon>
        <taxon>lamiids</taxon>
        <taxon>Gentianales</taxon>
        <taxon>Rubiaceae</taxon>
        <taxon>Rubioideae</taxon>
        <taxon>Spermacoceae</taxon>
        <taxon>Hedyotis-Oldenlandia complex</taxon>
        <taxon>Oldenlandia</taxon>
    </lineage>
</organism>
<dbReference type="Pfam" id="PF14009">
    <property type="entry name" value="PADRE"/>
    <property type="match status" value="1"/>
</dbReference>
<accession>A0AAV1CWN8</accession>
<gene>
    <name evidence="2" type="ORF">OLC1_LOCUS9232</name>
</gene>
<protein>
    <submittedName>
        <fullName evidence="2">OLC1v1035940C1</fullName>
    </submittedName>
</protein>
<feature type="region of interest" description="Disordered" evidence="1">
    <location>
        <begin position="102"/>
        <end position="144"/>
    </location>
</feature>
<evidence type="ECO:0000313" key="2">
    <source>
        <dbReference type="EMBL" id="CAI9099159.1"/>
    </source>
</evidence>
<sequence length="202" mass="22573">MGCSISTRTSSSSACRIVKVVQLNGSVEQFDYPVSVSELTAKLPKHFVYLQSQLLSPCSKPLLPTTYLEPGKIYFLLPYSFFQSDFSPADLVTIARKLSNRAKRDKPKVESVNNSNNNNAASADASPVWRSPGRAMKTSSTSAENEHDVMMMHTCSKSPSWKPILATIRERSFNRRSESDLQEKGLEIMDKIHHSSRFVPVN</sequence>
<dbReference type="AlphaFoldDB" id="A0AAV1CWN8"/>
<dbReference type="EMBL" id="OX459120">
    <property type="protein sequence ID" value="CAI9099159.1"/>
    <property type="molecule type" value="Genomic_DNA"/>
</dbReference>